<dbReference type="Proteomes" id="UP000041770">
    <property type="component" value="Unassembled WGS sequence"/>
</dbReference>
<dbReference type="EMBL" id="CWQY01000019">
    <property type="protein sequence ID" value="CSC94315.1"/>
    <property type="molecule type" value="Genomic_DNA"/>
</dbReference>
<name>A0A655S481_VIBCL</name>
<reference evidence="1 2" key="1">
    <citation type="submission" date="2015-07" db="EMBL/GenBank/DDBJ databases">
        <authorList>
            <consortium name="Pathogen Informatics"/>
        </authorList>
    </citation>
    <scope>NUCLEOTIDE SEQUENCE [LARGE SCALE GENOMIC DNA]</scope>
    <source>
        <strain evidence="1 2">A316</strain>
    </source>
</reference>
<proteinExistence type="predicted"/>
<evidence type="ECO:0000313" key="1">
    <source>
        <dbReference type="EMBL" id="CSC94315.1"/>
    </source>
</evidence>
<evidence type="ECO:0000313" key="2">
    <source>
        <dbReference type="Proteomes" id="UP000041770"/>
    </source>
</evidence>
<organism evidence="1 2">
    <name type="scientific">Vibrio cholerae</name>
    <dbReference type="NCBI Taxonomy" id="666"/>
    <lineage>
        <taxon>Bacteria</taxon>
        <taxon>Pseudomonadati</taxon>
        <taxon>Pseudomonadota</taxon>
        <taxon>Gammaproteobacteria</taxon>
        <taxon>Vibrionales</taxon>
        <taxon>Vibrionaceae</taxon>
        <taxon>Vibrio</taxon>
    </lineage>
</organism>
<accession>A0A655S481</accession>
<sequence>MHQWQHPLAHTNDDLVPHAADSFSLVCNPESANFLAH</sequence>
<gene>
    <name evidence="1" type="ORF">ERS013200_02680</name>
</gene>
<dbReference type="AlphaFoldDB" id="A0A655S481"/>
<protein>
    <submittedName>
        <fullName evidence="1">Uncharacterized protein</fullName>
    </submittedName>
</protein>